<dbReference type="InterPro" id="IPR016563">
    <property type="entry name" value="Npl4"/>
</dbReference>
<dbReference type="InterPro" id="IPR007717">
    <property type="entry name" value="NPL4_C"/>
</dbReference>
<dbReference type="SUPFAM" id="SSF54236">
    <property type="entry name" value="Ubiquitin-like"/>
    <property type="match status" value="1"/>
</dbReference>
<dbReference type="InterPro" id="IPR000626">
    <property type="entry name" value="Ubiquitin-like_dom"/>
</dbReference>
<accession>A0AAW1QQ89</accession>
<organism evidence="4 5">
    <name type="scientific">[Myrmecia] bisecta</name>
    <dbReference type="NCBI Taxonomy" id="41462"/>
    <lineage>
        <taxon>Eukaryota</taxon>
        <taxon>Viridiplantae</taxon>
        <taxon>Chlorophyta</taxon>
        <taxon>core chlorophytes</taxon>
        <taxon>Trebouxiophyceae</taxon>
        <taxon>Trebouxiales</taxon>
        <taxon>Trebouxiaceae</taxon>
        <taxon>Myrmecia</taxon>
    </lineage>
</organism>
<name>A0AAW1QQ89_9CHLO</name>
<reference evidence="4 5" key="1">
    <citation type="journal article" date="2024" name="Nat. Commun.">
        <title>Phylogenomics reveals the evolutionary origins of lichenization in chlorophyte algae.</title>
        <authorList>
            <person name="Puginier C."/>
            <person name="Libourel C."/>
            <person name="Otte J."/>
            <person name="Skaloud P."/>
            <person name="Haon M."/>
            <person name="Grisel S."/>
            <person name="Petersen M."/>
            <person name="Berrin J.G."/>
            <person name="Delaux P.M."/>
            <person name="Dal Grande F."/>
            <person name="Keller J."/>
        </authorList>
    </citation>
    <scope>NUCLEOTIDE SEQUENCE [LARGE SCALE GENOMIC DNA]</scope>
    <source>
        <strain evidence="4 5">SAG 2043</strain>
    </source>
</reference>
<dbReference type="GO" id="GO:0005634">
    <property type="term" value="C:nucleus"/>
    <property type="evidence" value="ECO:0007669"/>
    <property type="project" value="TreeGrafter"/>
</dbReference>
<dbReference type="GO" id="GO:0031625">
    <property type="term" value="F:ubiquitin protein ligase binding"/>
    <property type="evidence" value="ECO:0007669"/>
    <property type="project" value="TreeGrafter"/>
</dbReference>
<dbReference type="PROSITE" id="PS50053">
    <property type="entry name" value="UBIQUITIN_2"/>
    <property type="match status" value="1"/>
</dbReference>
<dbReference type="PANTHER" id="PTHR12710">
    <property type="entry name" value="NUCLEAR PROTEIN LOCALIZATION 4"/>
    <property type="match status" value="1"/>
</dbReference>
<evidence type="ECO:0000259" key="2">
    <source>
        <dbReference type="PROSITE" id="PS50053"/>
    </source>
</evidence>
<evidence type="ECO:0008006" key="6">
    <source>
        <dbReference type="Google" id="ProtNLM"/>
    </source>
</evidence>
<protein>
    <recommendedName>
        <fullName evidence="6">MPN domain-containing protein</fullName>
    </recommendedName>
</protein>
<evidence type="ECO:0000313" key="5">
    <source>
        <dbReference type="Proteomes" id="UP001489004"/>
    </source>
</evidence>
<dbReference type="Pfam" id="PF11543">
    <property type="entry name" value="UN_NPL4"/>
    <property type="match status" value="1"/>
</dbReference>
<dbReference type="InterPro" id="IPR037518">
    <property type="entry name" value="MPN"/>
</dbReference>
<dbReference type="CDD" id="cd08061">
    <property type="entry name" value="MPN_NPL4"/>
    <property type="match status" value="1"/>
</dbReference>
<proteinExistence type="inferred from homology"/>
<feature type="domain" description="Ubiquitin-like" evidence="2">
    <location>
        <begin position="2"/>
        <end position="81"/>
    </location>
</feature>
<dbReference type="GO" id="GO:0043130">
    <property type="term" value="F:ubiquitin binding"/>
    <property type="evidence" value="ECO:0007669"/>
    <property type="project" value="TreeGrafter"/>
</dbReference>
<dbReference type="Gene3D" id="3.10.20.90">
    <property type="entry name" value="Phosphatidylinositol 3-kinase Catalytic Subunit, Chain A, domain 1"/>
    <property type="match status" value="1"/>
</dbReference>
<feature type="domain" description="MPN" evidence="3">
    <location>
        <begin position="129"/>
        <end position="270"/>
    </location>
</feature>
<dbReference type="Pfam" id="PF05021">
    <property type="entry name" value="NPL4"/>
    <property type="match status" value="1"/>
</dbReference>
<comment type="similarity">
    <text evidence="1">Belongs to the NPL4 family.</text>
</comment>
<dbReference type="Gene3D" id="3.40.140.10">
    <property type="entry name" value="Cytidine Deaminase, domain 2"/>
    <property type="match status" value="1"/>
</dbReference>
<dbReference type="AlphaFoldDB" id="A0AAW1QQ89"/>
<dbReference type="InterPro" id="IPR024682">
    <property type="entry name" value="Npl4_Ub-like_dom"/>
</dbReference>
<evidence type="ECO:0000259" key="3">
    <source>
        <dbReference type="PROSITE" id="PS50249"/>
    </source>
</evidence>
<evidence type="ECO:0000256" key="1">
    <source>
        <dbReference type="ARBA" id="ARBA00011025"/>
    </source>
</evidence>
<dbReference type="Proteomes" id="UP001489004">
    <property type="component" value="Unassembled WGS sequence"/>
</dbReference>
<dbReference type="CDD" id="cd17055">
    <property type="entry name" value="Ubl_AtNPL4_like"/>
    <property type="match status" value="1"/>
</dbReference>
<keyword evidence="5" id="KW-1185">Reference proteome</keyword>
<dbReference type="EMBL" id="JALJOR010000002">
    <property type="protein sequence ID" value="KAK9823363.1"/>
    <property type="molecule type" value="Genomic_DNA"/>
</dbReference>
<dbReference type="PANTHER" id="PTHR12710:SF0">
    <property type="entry name" value="NUCLEAR PROTEIN LOCALIZATION PROTEIN 4 HOMOLOG"/>
    <property type="match status" value="1"/>
</dbReference>
<comment type="caution">
    <text evidence="4">The sequence shown here is derived from an EMBL/GenBank/DDBJ whole genome shotgun (WGS) entry which is preliminary data.</text>
</comment>
<gene>
    <name evidence="4" type="ORF">WJX72_002215</name>
</gene>
<dbReference type="InterPro" id="IPR029071">
    <property type="entry name" value="Ubiquitin-like_domsf"/>
</dbReference>
<dbReference type="GO" id="GO:0006511">
    <property type="term" value="P:ubiquitin-dependent protein catabolic process"/>
    <property type="evidence" value="ECO:0007669"/>
    <property type="project" value="InterPro"/>
</dbReference>
<sequence length="413" mass="46322">MLTIRLRSRDGLERIQLEAGATVGDLKTHIHKSLDVPTDQMTVSTDKRLLVSKDPSEFRDLSKNRASLRALGLQHGDLVYLWYPFERQVESVVRKSVFEGRGFGSKTTVEDMISRQTRIERQETAHCASVSFERHAANIFQQYVSSALAFSIKRGGLLYGTVDEVGNVKVDAIYEPPQSGNADSLQLERHTEEEQRADFLAEKLGLKKVGWIFTQSTKERDFIMSSEEISQMAAMQDELGQHCVTGVVSVAMSEGGSDVHFEAFQVSDQCVKLNREGWFQPQDEPAGVSTLRNPQEPEDKTPIIVAGKDVGELDNDYFLIPVKILDHEGPLQAAFPVENRLLAQGKTELRQHLQKSRSKPYVEQLSDFHLLLYLSKQPNFDLTSDIAHLAECVRSKSPVSEGYSIIIDSLADL</sequence>
<dbReference type="PROSITE" id="PS50249">
    <property type="entry name" value="MPN"/>
    <property type="match status" value="1"/>
</dbReference>
<evidence type="ECO:0000313" key="4">
    <source>
        <dbReference type="EMBL" id="KAK9823363.1"/>
    </source>
</evidence>